<dbReference type="SUPFAM" id="SSF52540">
    <property type="entry name" value="P-loop containing nucleoside triphosphate hydrolases"/>
    <property type="match status" value="1"/>
</dbReference>
<accession>A0A8J7ATT7</accession>
<reference evidence="1" key="1">
    <citation type="submission" date="2020-10" db="EMBL/GenBank/DDBJ databases">
        <authorList>
            <person name="Castelo-Branco R."/>
            <person name="Eusebio N."/>
            <person name="Adriana R."/>
            <person name="Vieira A."/>
            <person name="Brugerolle De Fraissinette N."/>
            <person name="Rezende De Castro R."/>
            <person name="Schneider M.P."/>
            <person name="Vasconcelos V."/>
            <person name="Leao P.N."/>
        </authorList>
    </citation>
    <scope>NUCLEOTIDE SEQUENCE</scope>
    <source>
        <strain evidence="1">LEGE 07310</strain>
    </source>
</reference>
<evidence type="ECO:0000313" key="1">
    <source>
        <dbReference type="EMBL" id="MBE9080460.1"/>
    </source>
</evidence>
<dbReference type="InterPro" id="IPR059206">
    <property type="entry name" value="Sll1717-like"/>
</dbReference>
<organism evidence="1 2">
    <name type="scientific">Vasconcelosia minhoensis LEGE 07310</name>
    <dbReference type="NCBI Taxonomy" id="915328"/>
    <lineage>
        <taxon>Bacteria</taxon>
        <taxon>Bacillati</taxon>
        <taxon>Cyanobacteriota</taxon>
        <taxon>Cyanophyceae</taxon>
        <taxon>Nodosilineales</taxon>
        <taxon>Cymatolegaceae</taxon>
        <taxon>Vasconcelosia</taxon>
        <taxon>Vasconcelosia minhoensis</taxon>
    </lineage>
</organism>
<dbReference type="EMBL" id="JADEXG010000121">
    <property type="protein sequence ID" value="MBE9080460.1"/>
    <property type="molecule type" value="Genomic_DNA"/>
</dbReference>
<dbReference type="InterPro" id="IPR027417">
    <property type="entry name" value="P-loop_NTPase"/>
</dbReference>
<dbReference type="Proteomes" id="UP000636505">
    <property type="component" value="Unassembled WGS sequence"/>
</dbReference>
<name>A0A8J7ATT7_9CYAN</name>
<proteinExistence type="predicted"/>
<dbReference type="NCBIfam" id="NF047389">
    <property type="entry name" value="ATPase_Sll1717"/>
    <property type="match status" value="1"/>
</dbReference>
<dbReference type="AlphaFoldDB" id="A0A8J7ATT7"/>
<comment type="caution">
    <text evidence="1">The sequence shown here is derived from an EMBL/GenBank/DDBJ whole genome shotgun (WGS) entry which is preliminary data.</text>
</comment>
<keyword evidence="2" id="KW-1185">Reference proteome</keyword>
<sequence length="524" mass="60626">MAPQTDPPLAMNRQTAKLFSPFGEADCESEVKLLKQEYSRYFFYHTRFNNIALDPNVFLIVGRRGAGKTALAQFFMFQKQMQNAIAIDVDEPVAFEKLLEDITFSVTRSREVAIPRIAKIWQFIIWSVIFRELQEYDPRIRAACIFGNRDGKLTTFIRHALKALLNRLLQTEDDLLDELEAIFADARIRLGMEATLELARRRPVIVAFDTLENYAVRDTTMMQATAALIQCGAEFNRDYARQGIHIKIFAMAEVFPFLKQEVILNPLKSIRHEVYLHWRPKDLMRLISWRFYNYLHAMETLLPESRHVDWDQPQSVLEKMWYPYFGRSLRNAQGLAERTFPFVLRHTQMRPRQLIVLCNAIAAAAVERKSFPHFQPADIVKALQQGQYAIADEVVNSYSSVYPRVSRIIEALSGLPMLFKGNELDKRAKLTASEWPPGEYSPYSFRQLVSELGIIGRVRHLNTEAGYAEADFEYSMNGHLPLQVGDLCAVHPMFYRKLNIQVNQSVRVYPFPDHEDFEVLGRGE</sequence>
<evidence type="ECO:0000313" key="2">
    <source>
        <dbReference type="Proteomes" id="UP000636505"/>
    </source>
</evidence>
<gene>
    <name evidence="1" type="ORF">IQ241_24770</name>
</gene>
<protein>
    <submittedName>
        <fullName evidence="1">Uncharacterized protein</fullName>
    </submittedName>
</protein>
<dbReference type="RefSeq" id="WP_193912421.1">
    <property type="nucleotide sequence ID" value="NZ_JADEXG010000121.1"/>
</dbReference>